<feature type="compositionally biased region" description="Low complexity" evidence="1">
    <location>
        <begin position="123"/>
        <end position="136"/>
    </location>
</feature>
<keyword evidence="3" id="KW-1185">Reference proteome</keyword>
<feature type="compositionally biased region" description="Basic and acidic residues" evidence="1">
    <location>
        <begin position="233"/>
        <end position="247"/>
    </location>
</feature>
<dbReference type="AlphaFoldDB" id="A0A0C3BL45"/>
<evidence type="ECO:0000313" key="2">
    <source>
        <dbReference type="EMBL" id="KIM78052.1"/>
    </source>
</evidence>
<sequence length="247" mass="26706">MGIALFIYIRNTRNKVQVHPNPEVKPFVSSGGQDSGSQMQSHTSLLHTAPSTLNTTYVTPSDASVQPSTYPQYPVTLDSFDRTPSTISRTKSVTTQFITDTSTIYPPSSPVSHIPSAETRMTVESSPSVTRSSSPSSPVPGPGGQLAVEQLVTLQTLYNLNMPAAEIAGVMDRMRFEQQQVTEDGSRSEFARGNAMRDPPSYDIPTSRTLGGVESARVEQQTSGEDSSGLVRGDTKPDPPMYDFKDA</sequence>
<name>A0A0C3BL45_PILCF</name>
<protein>
    <submittedName>
        <fullName evidence="2">Uncharacterized protein</fullName>
    </submittedName>
</protein>
<organism evidence="2 3">
    <name type="scientific">Piloderma croceum (strain F 1598)</name>
    <dbReference type="NCBI Taxonomy" id="765440"/>
    <lineage>
        <taxon>Eukaryota</taxon>
        <taxon>Fungi</taxon>
        <taxon>Dikarya</taxon>
        <taxon>Basidiomycota</taxon>
        <taxon>Agaricomycotina</taxon>
        <taxon>Agaricomycetes</taxon>
        <taxon>Agaricomycetidae</taxon>
        <taxon>Atheliales</taxon>
        <taxon>Atheliaceae</taxon>
        <taxon>Piloderma</taxon>
    </lineage>
</organism>
<dbReference type="InParanoid" id="A0A0C3BL45"/>
<dbReference type="HOGENOM" id="CLU_1124906_0_0_1"/>
<proteinExistence type="predicted"/>
<evidence type="ECO:0000256" key="1">
    <source>
        <dbReference type="SAM" id="MobiDB-lite"/>
    </source>
</evidence>
<reference evidence="2 3" key="1">
    <citation type="submission" date="2014-04" db="EMBL/GenBank/DDBJ databases">
        <authorList>
            <consortium name="DOE Joint Genome Institute"/>
            <person name="Kuo A."/>
            <person name="Tarkka M."/>
            <person name="Buscot F."/>
            <person name="Kohler A."/>
            <person name="Nagy L.G."/>
            <person name="Floudas D."/>
            <person name="Copeland A."/>
            <person name="Barry K.W."/>
            <person name="Cichocki N."/>
            <person name="Veneault-Fourrey C."/>
            <person name="LaButti K."/>
            <person name="Lindquist E.A."/>
            <person name="Lipzen A."/>
            <person name="Lundell T."/>
            <person name="Morin E."/>
            <person name="Murat C."/>
            <person name="Sun H."/>
            <person name="Tunlid A."/>
            <person name="Henrissat B."/>
            <person name="Grigoriev I.V."/>
            <person name="Hibbett D.S."/>
            <person name="Martin F."/>
            <person name="Nordberg H.P."/>
            <person name="Cantor M.N."/>
            <person name="Hua S.X."/>
        </authorList>
    </citation>
    <scope>NUCLEOTIDE SEQUENCE [LARGE SCALE GENOMIC DNA]</scope>
    <source>
        <strain evidence="2 3">F 1598</strain>
    </source>
</reference>
<evidence type="ECO:0000313" key="3">
    <source>
        <dbReference type="Proteomes" id="UP000054166"/>
    </source>
</evidence>
<gene>
    <name evidence="2" type="ORF">PILCRDRAFT_602444</name>
</gene>
<reference evidence="3" key="2">
    <citation type="submission" date="2015-01" db="EMBL/GenBank/DDBJ databases">
        <title>Evolutionary Origins and Diversification of the Mycorrhizal Mutualists.</title>
        <authorList>
            <consortium name="DOE Joint Genome Institute"/>
            <consortium name="Mycorrhizal Genomics Consortium"/>
            <person name="Kohler A."/>
            <person name="Kuo A."/>
            <person name="Nagy L.G."/>
            <person name="Floudas D."/>
            <person name="Copeland A."/>
            <person name="Barry K.W."/>
            <person name="Cichocki N."/>
            <person name="Veneault-Fourrey C."/>
            <person name="LaButti K."/>
            <person name="Lindquist E.A."/>
            <person name="Lipzen A."/>
            <person name="Lundell T."/>
            <person name="Morin E."/>
            <person name="Murat C."/>
            <person name="Riley R."/>
            <person name="Ohm R."/>
            <person name="Sun H."/>
            <person name="Tunlid A."/>
            <person name="Henrissat B."/>
            <person name="Grigoriev I.V."/>
            <person name="Hibbett D.S."/>
            <person name="Martin F."/>
        </authorList>
    </citation>
    <scope>NUCLEOTIDE SEQUENCE [LARGE SCALE GENOMIC DNA]</scope>
    <source>
        <strain evidence="3">F 1598</strain>
    </source>
</reference>
<feature type="compositionally biased region" description="Low complexity" evidence="1">
    <location>
        <begin position="29"/>
        <end position="41"/>
    </location>
</feature>
<feature type="region of interest" description="Disordered" evidence="1">
    <location>
        <begin position="179"/>
        <end position="247"/>
    </location>
</feature>
<dbReference type="EMBL" id="KN833019">
    <property type="protein sequence ID" value="KIM78052.1"/>
    <property type="molecule type" value="Genomic_DNA"/>
</dbReference>
<feature type="region of interest" description="Disordered" evidence="1">
    <location>
        <begin position="104"/>
        <end position="144"/>
    </location>
</feature>
<dbReference type="Proteomes" id="UP000054166">
    <property type="component" value="Unassembled WGS sequence"/>
</dbReference>
<accession>A0A0C3BL45</accession>
<dbReference type="STRING" id="765440.A0A0C3BL45"/>
<feature type="region of interest" description="Disordered" evidence="1">
    <location>
        <begin position="20"/>
        <end position="43"/>
    </location>
</feature>